<organism evidence="1 2">
    <name type="scientific">Agaribacillus aureus</name>
    <dbReference type="NCBI Taxonomy" id="3051825"/>
    <lineage>
        <taxon>Bacteria</taxon>
        <taxon>Pseudomonadati</taxon>
        <taxon>Bacteroidota</taxon>
        <taxon>Cytophagia</taxon>
        <taxon>Cytophagales</taxon>
        <taxon>Splendidivirgaceae</taxon>
        <taxon>Agaribacillus</taxon>
    </lineage>
</organism>
<evidence type="ECO:0000313" key="1">
    <source>
        <dbReference type="EMBL" id="MDN5216018.1"/>
    </source>
</evidence>
<dbReference type="Pfam" id="PF14435">
    <property type="entry name" value="SUKH-4"/>
    <property type="match status" value="1"/>
</dbReference>
<sequence length="186" mass="21614">MKWNNKFGKIIVFDKERISRFNLNNQTNEFLISLGLPEEAAPFLTFVKDNDIQYEGILRLTDYFEFLEPEFERYIVIGSNGSGDEIVIDNLDHCKIKLLDHEDYFSEQFMNSSIDKLANALIIYQEFIDDVLSLYGNDGFLDGKYSFEQIDQLKSKLIESDKGSISEGSVWLEEIEILIANKNEIR</sequence>
<dbReference type="Proteomes" id="UP001172083">
    <property type="component" value="Unassembled WGS sequence"/>
</dbReference>
<dbReference type="RefSeq" id="WP_346761352.1">
    <property type="nucleotide sequence ID" value="NZ_JAUJEB010000007.1"/>
</dbReference>
<keyword evidence="2" id="KW-1185">Reference proteome</keyword>
<gene>
    <name evidence="1" type="ORF">QQ020_28325</name>
</gene>
<dbReference type="EMBL" id="JAUJEB010000007">
    <property type="protein sequence ID" value="MDN5216018.1"/>
    <property type="molecule type" value="Genomic_DNA"/>
</dbReference>
<protein>
    <submittedName>
        <fullName evidence="1">SUKH-4 family immunity protein</fullName>
    </submittedName>
</protein>
<comment type="caution">
    <text evidence="1">The sequence shown here is derived from an EMBL/GenBank/DDBJ whole genome shotgun (WGS) entry which is preliminary data.</text>
</comment>
<proteinExistence type="predicted"/>
<name>A0ABT8LIC5_9BACT</name>
<accession>A0ABT8LIC5</accession>
<dbReference type="InterPro" id="IPR025851">
    <property type="entry name" value="SUKH-4"/>
</dbReference>
<reference evidence="1" key="1">
    <citation type="submission" date="2023-06" db="EMBL/GenBank/DDBJ databases">
        <title>Genomic of Agaribacillus aureum.</title>
        <authorList>
            <person name="Wang G."/>
        </authorList>
    </citation>
    <scope>NUCLEOTIDE SEQUENCE</scope>
    <source>
        <strain evidence="1">BMA12</strain>
    </source>
</reference>
<evidence type="ECO:0000313" key="2">
    <source>
        <dbReference type="Proteomes" id="UP001172083"/>
    </source>
</evidence>